<organism evidence="1 2">
    <name type="scientific">Datura stramonium</name>
    <name type="common">Jimsonweed</name>
    <name type="synonym">Common thornapple</name>
    <dbReference type="NCBI Taxonomy" id="4076"/>
    <lineage>
        <taxon>Eukaryota</taxon>
        <taxon>Viridiplantae</taxon>
        <taxon>Streptophyta</taxon>
        <taxon>Embryophyta</taxon>
        <taxon>Tracheophyta</taxon>
        <taxon>Spermatophyta</taxon>
        <taxon>Magnoliopsida</taxon>
        <taxon>eudicotyledons</taxon>
        <taxon>Gunneridae</taxon>
        <taxon>Pentapetalae</taxon>
        <taxon>asterids</taxon>
        <taxon>lamiids</taxon>
        <taxon>Solanales</taxon>
        <taxon>Solanaceae</taxon>
        <taxon>Solanoideae</taxon>
        <taxon>Datureae</taxon>
        <taxon>Datura</taxon>
    </lineage>
</organism>
<feature type="non-terminal residue" evidence="1">
    <location>
        <position position="1"/>
    </location>
</feature>
<reference evidence="1 2" key="1">
    <citation type="journal article" date="2021" name="BMC Genomics">
        <title>Datura genome reveals duplications of psychoactive alkaloid biosynthetic genes and high mutation rate following tissue culture.</title>
        <authorList>
            <person name="Rajewski A."/>
            <person name="Carter-House D."/>
            <person name="Stajich J."/>
            <person name="Litt A."/>
        </authorList>
    </citation>
    <scope>NUCLEOTIDE SEQUENCE [LARGE SCALE GENOMIC DNA]</scope>
    <source>
        <strain evidence="1">AR-01</strain>
    </source>
</reference>
<protein>
    <submittedName>
        <fullName evidence="1">Uncharacterized protein</fullName>
    </submittedName>
</protein>
<accession>A0ABS8Y946</accession>
<dbReference type="EMBL" id="JACEIK010129608">
    <property type="protein sequence ID" value="MCE5167487.1"/>
    <property type="molecule type" value="Genomic_DNA"/>
</dbReference>
<proteinExistence type="predicted"/>
<name>A0ABS8Y946_DATST</name>
<evidence type="ECO:0000313" key="1">
    <source>
        <dbReference type="EMBL" id="MCE5167487.1"/>
    </source>
</evidence>
<evidence type="ECO:0000313" key="2">
    <source>
        <dbReference type="Proteomes" id="UP000823775"/>
    </source>
</evidence>
<feature type="non-terminal residue" evidence="1">
    <location>
        <position position="55"/>
    </location>
</feature>
<dbReference type="Proteomes" id="UP000823775">
    <property type="component" value="Unassembled WGS sequence"/>
</dbReference>
<sequence>SSSPPKKFLDIGTLVTDLQRLDEEEYLQELDVDSLIAIQISPLKKNGCGSDTNWG</sequence>
<keyword evidence="2" id="KW-1185">Reference proteome</keyword>
<comment type="caution">
    <text evidence="1">The sequence shown here is derived from an EMBL/GenBank/DDBJ whole genome shotgun (WGS) entry which is preliminary data.</text>
</comment>
<gene>
    <name evidence="1" type="ORF">HAX54_005907</name>
</gene>